<dbReference type="Pfam" id="PF20313">
    <property type="entry name" value="DUF6609"/>
    <property type="match status" value="1"/>
</dbReference>
<proteinExistence type="predicted"/>
<keyword evidence="3" id="KW-1185">Reference proteome</keyword>
<keyword evidence="1" id="KW-0472">Membrane</keyword>
<sequence>MELLLSKMGYEKGEKSRFLNKRLCGIWLIGIGFIIVLSVIVGGKYLINPIVFVIGYFTGMIIIFRSKTLKKKFSYGPRSKFQLNMSKISIILMVLLASIFSGKYFGTTNYRMIWLGALLATAIHFIPFSTVHGKLLLYISFPLAINTLVGILDVNLSFYYLAIIDGVIKIIFGVILLMTKKPQKIID</sequence>
<dbReference type="PATRIC" id="fig|86416.3.peg.1523"/>
<organism evidence="2 3">
    <name type="scientific">Clostridium pasteurianum BC1</name>
    <dbReference type="NCBI Taxonomy" id="86416"/>
    <lineage>
        <taxon>Bacteria</taxon>
        <taxon>Bacillati</taxon>
        <taxon>Bacillota</taxon>
        <taxon>Clostridia</taxon>
        <taxon>Eubacteriales</taxon>
        <taxon>Clostridiaceae</taxon>
        <taxon>Clostridium</taxon>
    </lineage>
</organism>
<keyword evidence="1" id="KW-1133">Transmembrane helix</keyword>
<dbReference type="EMBL" id="CP003261">
    <property type="protein sequence ID" value="AGK96486.1"/>
    <property type="molecule type" value="Genomic_DNA"/>
</dbReference>
<dbReference type="OrthoDB" id="9782120at2"/>
<dbReference type="KEGG" id="cpas:Clopa_1548"/>
<feature type="transmembrane region" description="Helical" evidence="1">
    <location>
        <begin position="21"/>
        <end position="40"/>
    </location>
</feature>
<dbReference type="eggNOG" id="ENOG502ZC3X">
    <property type="taxonomic scope" value="Bacteria"/>
</dbReference>
<protein>
    <submittedName>
        <fullName evidence="2">Uncharacterized protein</fullName>
    </submittedName>
</protein>
<feature type="transmembrane region" description="Helical" evidence="1">
    <location>
        <begin position="135"/>
        <end position="152"/>
    </location>
</feature>
<dbReference type="InterPro" id="IPR046717">
    <property type="entry name" value="DUF6609"/>
</dbReference>
<dbReference type="HOGENOM" id="CLU_120342_0_0_9"/>
<keyword evidence="1" id="KW-0812">Transmembrane</keyword>
<dbReference type="Proteomes" id="UP000013523">
    <property type="component" value="Chromosome"/>
</dbReference>
<feature type="transmembrane region" description="Helical" evidence="1">
    <location>
        <begin position="111"/>
        <end position="128"/>
    </location>
</feature>
<accession>R4K460</accession>
<dbReference type="RefSeq" id="WP_015614807.1">
    <property type="nucleotide sequence ID" value="NC_021182.1"/>
</dbReference>
<evidence type="ECO:0000313" key="2">
    <source>
        <dbReference type="EMBL" id="AGK96486.1"/>
    </source>
</evidence>
<evidence type="ECO:0000256" key="1">
    <source>
        <dbReference type="SAM" id="Phobius"/>
    </source>
</evidence>
<evidence type="ECO:0000313" key="3">
    <source>
        <dbReference type="Proteomes" id="UP000013523"/>
    </source>
</evidence>
<reference evidence="2 3" key="1">
    <citation type="submission" date="2012-01" db="EMBL/GenBank/DDBJ databases">
        <title>Complete sequence of chromosome of Clostridium pasteurianum BC1.</title>
        <authorList>
            <consortium name="US DOE Joint Genome Institute"/>
            <person name="Lucas S."/>
            <person name="Han J."/>
            <person name="Lapidus A."/>
            <person name="Cheng J.-F."/>
            <person name="Goodwin L."/>
            <person name="Pitluck S."/>
            <person name="Peters L."/>
            <person name="Mikhailova N."/>
            <person name="Teshima H."/>
            <person name="Detter J.C."/>
            <person name="Han C."/>
            <person name="Tapia R."/>
            <person name="Land M."/>
            <person name="Hauser L."/>
            <person name="Kyrpides N."/>
            <person name="Ivanova N."/>
            <person name="Pagani I."/>
            <person name="Dunn J."/>
            <person name="Taghavi S."/>
            <person name="Francis A."/>
            <person name="van der Lelie D."/>
            <person name="Woyke T."/>
        </authorList>
    </citation>
    <scope>NUCLEOTIDE SEQUENCE [LARGE SCALE GENOMIC DNA]</scope>
    <source>
        <strain evidence="2 3">BC1</strain>
    </source>
</reference>
<dbReference type="AlphaFoldDB" id="R4K460"/>
<feature type="transmembrane region" description="Helical" evidence="1">
    <location>
        <begin position="46"/>
        <end position="64"/>
    </location>
</feature>
<feature type="transmembrane region" description="Helical" evidence="1">
    <location>
        <begin position="85"/>
        <end position="105"/>
    </location>
</feature>
<name>R4K460_CLOPA</name>
<feature type="transmembrane region" description="Helical" evidence="1">
    <location>
        <begin position="158"/>
        <end position="178"/>
    </location>
</feature>
<gene>
    <name evidence="2" type="ORF">Clopa_1548</name>
</gene>